<dbReference type="CDD" id="cd11530">
    <property type="entry name" value="NTP-PPase_DR2231_like"/>
    <property type="match status" value="1"/>
</dbReference>
<reference evidence="2" key="1">
    <citation type="journal article" date="2019" name="J. Bacteriol.">
        <title>A Mutagenic Screen Identifies a TonB-Dependent Receptor Required for the Lanthanide Metal Switch in the Type I Methanotroph 'Methylotuvimicrobium buryatense' 5GB1C.</title>
        <authorList>
            <person name="Groom J.D."/>
            <person name="Ford S.M."/>
            <person name="Pesesky M.W."/>
            <person name="Lidstrom M.E."/>
        </authorList>
    </citation>
    <scope>NUCLEOTIDE SEQUENCE [LARGE SCALE GENOMIC DNA]</scope>
    <source>
        <strain evidence="2">5GB1C</strain>
    </source>
</reference>
<keyword evidence="2" id="KW-1185">Reference proteome</keyword>
<dbReference type="EMBL" id="CP035467">
    <property type="protein sequence ID" value="QCW80832.1"/>
    <property type="molecule type" value="Genomic_DNA"/>
</dbReference>
<evidence type="ECO:0000313" key="1">
    <source>
        <dbReference type="EMBL" id="QCW80832.1"/>
    </source>
</evidence>
<protein>
    <submittedName>
        <fullName evidence="1">Uncharacterized protein</fullName>
    </submittedName>
</protein>
<gene>
    <name evidence="1" type="ORF">EQU24_00095</name>
</gene>
<name>A0A4P9UI81_METBY</name>
<dbReference type="STRING" id="675511.GCA_000341735_02983"/>
<dbReference type="AlphaFoldDB" id="A0A4P9UI81"/>
<dbReference type="OrthoDB" id="5571268at2"/>
<accession>A0A4P9UI81</accession>
<dbReference type="RefSeq" id="WP_017841457.1">
    <property type="nucleotide sequence ID" value="NZ_CP035467.1"/>
</dbReference>
<sequence length="176" mass="19216">MNQHLAAIRAYHDALAIPQAEHGAPVDISDMDIILRQALLMDGGSETFKAIKSGEMAAILAGLTDLAYYAVGAIALSGNDVSDEPVDWRHDGFVLSVMTLLSKEIDRCKDGDPKNYSALYCLCAHLTKAFLNADFNGAFQCVHANNMARLNAIKNADRLTQLQLPKAPDLSEFMYE</sequence>
<evidence type="ECO:0000313" key="2">
    <source>
        <dbReference type="Proteomes" id="UP000305881"/>
    </source>
</evidence>
<dbReference type="Proteomes" id="UP000305881">
    <property type="component" value="Chromosome"/>
</dbReference>
<organism evidence="1 2">
    <name type="scientific">Methylotuvimicrobium buryatense</name>
    <name type="common">Methylomicrobium buryatense</name>
    <dbReference type="NCBI Taxonomy" id="95641"/>
    <lineage>
        <taxon>Bacteria</taxon>
        <taxon>Pseudomonadati</taxon>
        <taxon>Pseudomonadota</taxon>
        <taxon>Gammaproteobacteria</taxon>
        <taxon>Methylococcales</taxon>
        <taxon>Methylococcaceae</taxon>
        <taxon>Methylotuvimicrobium</taxon>
    </lineage>
</organism>
<proteinExistence type="predicted"/>
<dbReference type="InterPro" id="IPR033653">
    <property type="entry name" value="NTP-PPase_DR2231-like"/>
</dbReference>
<dbReference type="KEGG" id="mbur:EQU24_00095"/>